<evidence type="ECO:0000313" key="2">
    <source>
        <dbReference type="Proteomes" id="UP000800035"/>
    </source>
</evidence>
<name>A0A6A5U6K7_9PLEO</name>
<sequence>MKVTEIDSFLTSVLPERSRSFHCSHGSRRFYSVARYQVVVFERPHAAVKNFSENPLVTVHDKLQLRLSLQGSFTLEACAVQVDHPAIAHQWTASLYARTYYTRLSGYTDRVPIHEPISQLPRRTQSKLWVCHNQCSSYLVHSAQSSSSPSRHSLALATQSSRHLRSYENMTKALA</sequence>
<dbReference type="Proteomes" id="UP000800035">
    <property type="component" value="Unassembled WGS sequence"/>
</dbReference>
<dbReference type="EMBL" id="ML976984">
    <property type="protein sequence ID" value="KAF1959960.1"/>
    <property type="molecule type" value="Genomic_DNA"/>
</dbReference>
<evidence type="ECO:0000313" key="1">
    <source>
        <dbReference type="EMBL" id="KAF1959960.1"/>
    </source>
</evidence>
<dbReference type="AlphaFoldDB" id="A0A6A5U6K7"/>
<organism evidence="1 2">
    <name type="scientific">Byssothecium circinans</name>
    <dbReference type="NCBI Taxonomy" id="147558"/>
    <lineage>
        <taxon>Eukaryota</taxon>
        <taxon>Fungi</taxon>
        <taxon>Dikarya</taxon>
        <taxon>Ascomycota</taxon>
        <taxon>Pezizomycotina</taxon>
        <taxon>Dothideomycetes</taxon>
        <taxon>Pleosporomycetidae</taxon>
        <taxon>Pleosporales</taxon>
        <taxon>Massarineae</taxon>
        <taxon>Massarinaceae</taxon>
        <taxon>Byssothecium</taxon>
    </lineage>
</organism>
<reference evidence="1" key="1">
    <citation type="journal article" date="2020" name="Stud. Mycol.">
        <title>101 Dothideomycetes genomes: a test case for predicting lifestyles and emergence of pathogens.</title>
        <authorList>
            <person name="Haridas S."/>
            <person name="Albert R."/>
            <person name="Binder M."/>
            <person name="Bloem J."/>
            <person name="Labutti K."/>
            <person name="Salamov A."/>
            <person name="Andreopoulos B."/>
            <person name="Baker S."/>
            <person name="Barry K."/>
            <person name="Bills G."/>
            <person name="Bluhm B."/>
            <person name="Cannon C."/>
            <person name="Castanera R."/>
            <person name="Culley D."/>
            <person name="Daum C."/>
            <person name="Ezra D."/>
            <person name="Gonzalez J."/>
            <person name="Henrissat B."/>
            <person name="Kuo A."/>
            <person name="Liang C."/>
            <person name="Lipzen A."/>
            <person name="Lutzoni F."/>
            <person name="Magnuson J."/>
            <person name="Mondo S."/>
            <person name="Nolan M."/>
            <person name="Ohm R."/>
            <person name="Pangilinan J."/>
            <person name="Park H.-J."/>
            <person name="Ramirez L."/>
            <person name="Alfaro M."/>
            <person name="Sun H."/>
            <person name="Tritt A."/>
            <person name="Yoshinaga Y."/>
            <person name="Zwiers L.-H."/>
            <person name="Turgeon B."/>
            <person name="Goodwin S."/>
            <person name="Spatafora J."/>
            <person name="Crous P."/>
            <person name="Grigoriev I."/>
        </authorList>
    </citation>
    <scope>NUCLEOTIDE SEQUENCE</scope>
    <source>
        <strain evidence="1">CBS 675.92</strain>
    </source>
</reference>
<proteinExistence type="predicted"/>
<gene>
    <name evidence="1" type="ORF">CC80DRAFT_313946</name>
</gene>
<accession>A0A6A5U6K7</accession>
<protein>
    <submittedName>
        <fullName evidence="1">Uncharacterized protein</fullName>
    </submittedName>
</protein>
<keyword evidence="2" id="KW-1185">Reference proteome</keyword>